<feature type="transmembrane region" description="Helical" evidence="5">
    <location>
        <begin position="231"/>
        <end position="250"/>
    </location>
</feature>
<keyword evidence="3 5" id="KW-1133">Transmembrane helix</keyword>
<feature type="transmembrane region" description="Helical" evidence="5">
    <location>
        <begin position="257"/>
        <end position="273"/>
    </location>
</feature>
<feature type="transmembrane region" description="Helical" evidence="5">
    <location>
        <begin position="115"/>
        <end position="135"/>
    </location>
</feature>
<feature type="transmembrane region" description="Helical" evidence="5">
    <location>
        <begin position="147"/>
        <end position="167"/>
    </location>
</feature>
<dbReference type="AlphaFoldDB" id="A0A2G6E9Z5"/>
<organism evidence="7 8">
    <name type="scientific">candidate division KSB3 bacterium</name>
    <dbReference type="NCBI Taxonomy" id="2044937"/>
    <lineage>
        <taxon>Bacteria</taxon>
        <taxon>candidate division KSB3</taxon>
    </lineage>
</organism>
<feature type="transmembrane region" description="Helical" evidence="5">
    <location>
        <begin position="179"/>
        <end position="199"/>
    </location>
</feature>
<keyword evidence="4 5" id="KW-0472">Membrane</keyword>
<dbReference type="InterPro" id="IPR051533">
    <property type="entry name" value="WaaL-like"/>
</dbReference>
<evidence type="ECO:0000256" key="3">
    <source>
        <dbReference type="ARBA" id="ARBA00022989"/>
    </source>
</evidence>
<dbReference type="Proteomes" id="UP000229740">
    <property type="component" value="Unassembled WGS sequence"/>
</dbReference>
<evidence type="ECO:0000256" key="1">
    <source>
        <dbReference type="ARBA" id="ARBA00004141"/>
    </source>
</evidence>
<accession>A0A2G6E9Z5</accession>
<dbReference type="Pfam" id="PF04932">
    <property type="entry name" value="Wzy_C"/>
    <property type="match status" value="1"/>
</dbReference>
<dbReference type="PANTHER" id="PTHR37422:SF17">
    <property type="entry name" value="O-ANTIGEN LIGASE"/>
    <property type="match status" value="1"/>
</dbReference>
<feature type="domain" description="O-antigen ligase-related" evidence="6">
    <location>
        <begin position="264"/>
        <end position="413"/>
    </location>
</feature>
<sequence length="510" mass="57086">MTSLWIKNKVSRQQLEFLLTVLAALFVVRLYNRSPLLISTGLLLSACALPFFVKKPEFVIVVIAAALPFRDVHIVSLLYMKRAMIWAAFAYILLQGLGKRFQYGITRNLSLFTKFTAFFFASLAASLVKTAAALGTTSLVTPTMLKATVLFFALRIIEEILLSYISYFSLNTTHHIRVLLNVMLMVSAVVALLGILQYYQGEAPPLLSFLFDPELRFYGRATSIFSNPNELGGFIVIMLSIALVSFMWRARNLWQRYFLYLPLIVLHVWVLILSFSRGAAVQLFLSVIVIAYLYYTKLSHKKWTWKSFLPLLLITAILVLAVNSYDLYMRTRLSSYQGNSLYQALYHTRAVSDSLRKNAALQAIQTFVEHPLSGIGYDLFWGTRTVGFFSLSPHNQFLKILAEMGLLGFIPFLGMLIVTMRSGLSVLKQPAELRPGKDEQIVMLTLLSGMCSAVSGYLFVDSLAVIEIAGGLWILAGAIFALERNIGHSQTSSDAESMLLPAMVRPGIGK</sequence>
<reference evidence="7 8" key="1">
    <citation type="submission" date="2017-10" db="EMBL/GenBank/DDBJ databases">
        <title>Novel microbial diversity and functional potential in the marine mammal oral microbiome.</title>
        <authorList>
            <person name="Dudek N.K."/>
            <person name="Sun C.L."/>
            <person name="Burstein D."/>
            <person name="Kantor R.S."/>
            <person name="Aliaga Goltsman D.S."/>
            <person name="Bik E.M."/>
            <person name="Thomas B.C."/>
            <person name="Banfield J.F."/>
            <person name="Relman D.A."/>
        </authorList>
    </citation>
    <scope>NUCLEOTIDE SEQUENCE [LARGE SCALE GENOMIC DNA]</scope>
    <source>
        <strain evidence="7">DOLZORAL124_49_17</strain>
    </source>
</reference>
<evidence type="ECO:0000259" key="6">
    <source>
        <dbReference type="Pfam" id="PF04932"/>
    </source>
</evidence>
<proteinExistence type="predicted"/>
<comment type="caution">
    <text evidence="7">The sequence shown here is derived from an EMBL/GenBank/DDBJ whole genome shotgun (WGS) entry which is preliminary data.</text>
</comment>
<gene>
    <name evidence="7" type="ORF">CSB45_02530</name>
</gene>
<name>A0A2G6E9Z5_9BACT</name>
<feature type="transmembrane region" description="Helical" evidence="5">
    <location>
        <begin position="36"/>
        <end position="53"/>
    </location>
</feature>
<keyword evidence="2 5" id="KW-0812">Transmembrane</keyword>
<evidence type="ECO:0000256" key="2">
    <source>
        <dbReference type="ARBA" id="ARBA00022692"/>
    </source>
</evidence>
<feature type="transmembrane region" description="Helical" evidence="5">
    <location>
        <begin position="400"/>
        <end position="420"/>
    </location>
</feature>
<dbReference type="GO" id="GO:0016020">
    <property type="term" value="C:membrane"/>
    <property type="evidence" value="ECO:0007669"/>
    <property type="project" value="UniProtKB-SubCell"/>
</dbReference>
<feature type="transmembrane region" description="Helical" evidence="5">
    <location>
        <begin position="73"/>
        <end position="94"/>
    </location>
</feature>
<evidence type="ECO:0000313" key="7">
    <source>
        <dbReference type="EMBL" id="PID58895.1"/>
    </source>
</evidence>
<feature type="transmembrane region" description="Helical" evidence="5">
    <location>
        <begin position="441"/>
        <end position="459"/>
    </location>
</feature>
<evidence type="ECO:0000256" key="4">
    <source>
        <dbReference type="ARBA" id="ARBA00023136"/>
    </source>
</evidence>
<dbReference type="PANTHER" id="PTHR37422">
    <property type="entry name" value="TEICHURONIC ACID BIOSYNTHESIS PROTEIN TUAE"/>
    <property type="match status" value="1"/>
</dbReference>
<evidence type="ECO:0000313" key="8">
    <source>
        <dbReference type="Proteomes" id="UP000229740"/>
    </source>
</evidence>
<dbReference type="EMBL" id="PDPS01000021">
    <property type="protein sequence ID" value="PID58895.1"/>
    <property type="molecule type" value="Genomic_DNA"/>
</dbReference>
<evidence type="ECO:0000256" key="5">
    <source>
        <dbReference type="SAM" id="Phobius"/>
    </source>
</evidence>
<comment type="subcellular location">
    <subcellularLocation>
        <location evidence="1">Membrane</location>
        <topology evidence="1">Multi-pass membrane protein</topology>
    </subcellularLocation>
</comment>
<feature type="transmembrane region" description="Helical" evidence="5">
    <location>
        <begin position="279"/>
        <end position="295"/>
    </location>
</feature>
<protein>
    <recommendedName>
        <fullName evidence="6">O-antigen ligase-related domain-containing protein</fullName>
    </recommendedName>
</protein>
<feature type="transmembrane region" description="Helical" evidence="5">
    <location>
        <begin position="307"/>
        <end position="325"/>
    </location>
</feature>
<dbReference type="InterPro" id="IPR007016">
    <property type="entry name" value="O-antigen_ligase-rel_domated"/>
</dbReference>
<feature type="transmembrane region" description="Helical" evidence="5">
    <location>
        <begin position="465"/>
        <end position="482"/>
    </location>
</feature>